<organism evidence="5 6">
    <name type="scientific">Planosporangium flavigriseum</name>
    <dbReference type="NCBI Taxonomy" id="373681"/>
    <lineage>
        <taxon>Bacteria</taxon>
        <taxon>Bacillati</taxon>
        <taxon>Actinomycetota</taxon>
        <taxon>Actinomycetes</taxon>
        <taxon>Micromonosporales</taxon>
        <taxon>Micromonosporaceae</taxon>
        <taxon>Planosporangium</taxon>
    </lineage>
</organism>
<dbReference type="GO" id="GO:0000272">
    <property type="term" value="P:polysaccharide catabolic process"/>
    <property type="evidence" value="ECO:0007669"/>
    <property type="project" value="UniProtKB-KW"/>
</dbReference>
<accession>A0A8J3M3K8</accession>
<comment type="caution">
    <text evidence="5">The sequence shown here is derived from an EMBL/GenBank/DDBJ whole genome shotgun (WGS) entry which is preliminary data.</text>
</comment>
<keyword evidence="2" id="KW-0326">Glycosidase</keyword>
<dbReference type="GO" id="GO:0030247">
    <property type="term" value="F:polysaccharide binding"/>
    <property type="evidence" value="ECO:0007669"/>
    <property type="project" value="UniProtKB-UniRule"/>
</dbReference>
<dbReference type="SMART" id="SM00637">
    <property type="entry name" value="CBD_II"/>
    <property type="match status" value="1"/>
</dbReference>
<keyword evidence="2" id="KW-0624">Polysaccharide degradation</keyword>
<dbReference type="InterPro" id="IPR008965">
    <property type="entry name" value="CBM2/CBM3_carb-bd_dom_sf"/>
</dbReference>
<dbReference type="Gene3D" id="2.60.120.180">
    <property type="match status" value="1"/>
</dbReference>
<evidence type="ECO:0000256" key="1">
    <source>
        <dbReference type="ARBA" id="ARBA00005519"/>
    </source>
</evidence>
<reference evidence="5" key="1">
    <citation type="submission" date="2021-01" db="EMBL/GenBank/DDBJ databases">
        <title>Whole genome shotgun sequence of Planosporangium flavigriseum NBRC 105377.</title>
        <authorList>
            <person name="Komaki H."/>
            <person name="Tamura T."/>
        </authorList>
    </citation>
    <scope>NUCLEOTIDE SEQUENCE</scope>
    <source>
        <strain evidence="5">NBRC 105377</strain>
    </source>
</reference>
<keyword evidence="6" id="KW-1185">Reference proteome</keyword>
<protein>
    <submittedName>
        <fullName evidence="5">Glycosyl hydrolase family 5</fullName>
    </submittedName>
</protein>
<feature type="signal peptide" evidence="3">
    <location>
        <begin position="1"/>
        <end position="23"/>
    </location>
</feature>
<dbReference type="SUPFAM" id="SSF49384">
    <property type="entry name" value="Carbohydrate-binding domain"/>
    <property type="match status" value="1"/>
</dbReference>
<feature type="chain" id="PRO_5038591438" evidence="3">
    <location>
        <begin position="24"/>
        <end position="401"/>
    </location>
</feature>
<name>A0A8J3M3K8_9ACTN</name>
<dbReference type="Pfam" id="PF01670">
    <property type="entry name" value="Glyco_hydro_12"/>
    <property type="match status" value="1"/>
</dbReference>
<dbReference type="PANTHER" id="PTHR34002">
    <property type="entry name" value="BLR1656 PROTEIN"/>
    <property type="match status" value="1"/>
</dbReference>
<evidence type="ECO:0000313" key="6">
    <source>
        <dbReference type="Proteomes" id="UP000653674"/>
    </source>
</evidence>
<dbReference type="PROSITE" id="PS51173">
    <property type="entry name" value="CBM2"/>
    <property type="match status" value="1"/>
</dbReference>
<gene>
    <name evidence="5" type="ORF">Pfl04_46340</name>
</gene>
<dbReference type="Proteomes" id="UP000653674">
    <property type="component" value="Unassembled WGS sequence"/>
</dbReference>
<dbReference type="InterPro" id="IPR001919">
    <property type="entry name" value="CBD2"/>
</dbReference>
<dbReference type="InterPro" id="IPR012291">
    <property type="entry name" value="CBM2_carb-bd_dom_sf"/>
</dbReference>
<dbReference type="InterPro" id="IPR002594">
    <property type="entry name" value="GH12"/>
</dbReference>
<evidence type="ECO:0000259" key="4">
    <source>
        <dbReference type="PROSITE" id="PS51173"/>
    </source>
</evidence>
<dbReference type="EMBL" id="BONU01000048">
    <property type="protein sequence ID" value="GIG76230.1"/>
    <property type="molecule type" value="Genomic_DNA"/>
</dbReference>
<keyword evidence="2 5" id="KW-0378">Hydrolase</keyword>
<comment type="similarity">
    <text evidence="1 2">Belongs to the glycosyl hydrolase 12 (cellulase H) family.</text>
</comment>
<keyword evidence="3" id="KW-0732">Signal</keyword>
<dbReference type="GO" id="GO:0008810">
    <property type="term" value="F:cellulase activity"/>
    <property type="evidence" value="ECO:0007669"/>
    <property type="project" value="InterPro"/>
</dbReference>
<dbReference type="SUPFAM" id="SSF49899">
    <property type="entry name" value="Concanavalin A-like lectins/glucanases"/>
    <property type="match status" value="1"/>
</dbReference>
<evidence type="ECO:0000256" key="2">
    <source>
        <dbReference type="RuleBase" id="RU361163"/>
    </source>
</evidence>
<proteinExistence type="inferred from homology"/>
<dbReference type="InterPro" id="IPR013320">
    <property type="entry name" value="ConA-like_dom_sf"/>
</dbReference>
<evidence type="ECO:0000256" key="3">
    <source>
        <dbReference type="SAM" id="SignalP"/>
    </source>
</evidence>
<feature type="domain" description="CBM2" evidence="4">
    <location>
        <begin position="292"/>
        <end position="401"/>
    </location>
</feature>
<dbReference type="AlphaFoldDB" id="A0A8J3M3K8"/>
<dbReference type="Gene3D" id="2.60.40.290">
    <property type="match status" value="1"/>
</dbReference>
<dbReference type="PANTHER" id="PTHR34002:SF9">
    <property type="entry name" value="XYLOGLUCAN-SPECIFIC ENDO-BETA-1,4-GLUCANASE A"/>
    <property type="match status" value="1"/>
</dbReference>
<keyword evidence="2" id="KW-0119">Carbohydrate metabolism</keyword>
<evidence type="ECO:0000313" key="5">
    <source>
        <dbReference type="EMBL" id="GIG76230.1"/>
    </source>
</evidence>
<dbReference type="InterPro" id="IPR013319">
    <property type="entry name" value="GH11/12"/>
</dbReference>
<dbReference type="Pfam" id="PF00553">
    <property type="entry name" value="CBM_2"/>
    <property type="match status" value="1"/>
</dbReference>
<sequence>MARLPRSLMAAGLVIAASASAIAVAVGVGSTSTVAGGSRSALAVSDTASLAVSDTETAAGGTPHTDTKICDKTETATIRDQYVVMNNVWGADSGQCINVTDQGFKVTADHSKRTDGAPASYPAVYFGCHYTNCSHGTNLPIQVGKIHNATSSVSYSYPTSGAYDAAYDIWLDPTPKEDGVNQQELMIWFNHQGGVQPVGTKTGTATIGGRTWEVWSGNNGMNDVVSYVASAPIKSWNFSVLDFIKDIKKHSKVTDSWYLTSIQAGFEPWQGGTGLALNSFHASVNGVGGGAKPPAPQSCRVTYAPKSWNDGFTATVTIANSSKTAIHGWKLTFPFAGDQKVTKSWTSTVSQNGRTVTVANAPYNGSIAANGSVSFVLEGTHTGADASPTAFNLNGTACTAG</sequence>